<dbReference type="InParanoid" id="A0A482WRV3"/>
<name>A0A482WRV3_LAOST</name>
<sequence length="255" mass="30164">MYATEDRSLSHLKHRQEKERLMVQEGLELVQRRKEDRIRQKQMDQSEVRRLIANYDPWGKPGGGAPNAEDVRRRKTSIHYYHLLDTKQGWTGEPAFRRLEQEHHMREQQYRTRPSNTYPPPDLERRKEIRAPEESITGGVELVPLLARRRAMPQHCPLSTTDVTNTRLRTPVMPQPARSPTWNKPEMEKEYLAELTNQVHHKQKKIRDAHTEDLVNSKRHFETWCNFWGRPGHGAPKQSNVKENLNYLLYDAPVK</sequence>
<evidence type="ECO:0000256" key="1">
    <source>
        <dbReference type="SAM" id="MobiDB-lite"/>
    </source>
</evidence>
<gene>
    <name evidence="2" type="ORF">LSTR_LSTR005395</name>
</gene>
<feature type="region of interest" description="Disordered" evidence="1">
    <location>
        <begin position="103"/>
        <end position="122"/>
    </location>
</feature>
<organism evidence="2 3">
    <name type="scientific">Laodelphax striatellus</name>
    <name type="common">Small brown planthopper</name>
    <name type="synonym">Delphax striatella</name>
    <dbReference type="NCBI Taxonomy" id="195883"/>
    <lineage>
        <taxon>Eukaryota</taxon>
        <taxon>Metazoa</taxon>
        <taxon>Ecdysozoa</taxon>
        <taxon>Arthropoda</taxon>
        <taxon>Hexapoda</taxon>
        <taxon>Insecta</taxon>
        <taxon>Pterygota</taxon>
        <taxon>Neoptera</taxon>
        <taxon>Paraneoptera</taxon>
        <taxon>Hemiptera</taxon>
        <taxon>Auchenorrhyncha</taxon>
        <taxon>Fulgoroidea</taxon>
        <taxon>Delphacidae</taxon>
        <taxon>Criomorphinae</taxon>
        <taxon>Laodelphax</taxon>
    </lineage>
</organism>
<proteinExistence type="predicted"/>
<reference evidence="2 3" key="1">
    <citation type="journal article" date="2017" name="Gigascience">
        <title>Genome sequence of the small brown planthopper, Laodelphax striatellus.</title>
        <authorList>
            <person name="Zhu J."/>
            <person name="Jiang F."/>
            <person name="Wang X."/>
            <person name="Yang P."/>
            <person name="Bao Y."/>
            <person name="Zhao W."/>
            <person name="Wang W."/>
            <person name="Lu H."/>
            <person name="Wang Q."/>
            <person name="Cui N."/>
            <person name="Li J."/>
            <person name="Chen X."/>
            <person name="Luo L."/>
            <person name="Yu J."/>
            <person name="Kang L."/>
            <person name="Cui F."/>
        </authorList>
    </citation>
    <scope>NUCLEOTIDE SEQUENCE [LARGE SCALE GENOMIC DNA]</scope>
    <source>
        <strain evidence="2">Lst14</strain>
    </source>
</reference>
<evidence type="ECO:0000313" key="2">
    <source>
        <dbReference type="EMBL" id="RZF35982.1"/>
    </source>
</evidence>
<dbReference type="AlphaFoldDB" id="A0A482WRV3"/>
<keyword evidence="3" id="KW-1185">Reference proteome</keyword>
<protein>
    <submittedName>
        <fullName evidence="2">Uncharacterized protein</fullName>
    </submittedName>
</protein>
<dbReference type="SMR" id="A0A482WRV3"/>
<comment type="caution">
    <text evidence="2">The sequence shown here is derived from an EMBL/GenBank/DDBJ whole genome shotgun (WGS) entry which is preliminary data.</text>
</comment>
<dbReference type="Proteomes" id="UP000291343">
    <property type="component" value="Unassembled WGS sequence"/>
</dbReference>
<dbReference type="OrthoDB" id="6595598at2759"/>
<evidence type="ECO:0000313" key="3">
    <source>
        <dbReference type="Proteomes" id="UP000291343"/>
    </source>
</evidence>
<accession>A0A482WRV3</accession>
<dbReference type="EMBL" id="QKKF02027185">
    <property type="protein sequence ID" value="RZF35982.1"/>
    <property type="molecule type" value="Genomic_DNA"/>
</dbReference>